<accession>G5BI07</accession>
<reference evidence="1 2" key="1">
    <citation type="journal article" date="2011" name="Nature">
        <title>Genome sequencing reveals insights into physiology and longevity of the naked mole rat.</title>
        <authorList>
            <person name="Kim E.B."/>
            <person name="Fang X."/>
            <person name="Fushan A.A."/>
            <person name="Huang Z."/>
            <person name="Lobanov A.V."/>
            <person name="Han L."/>
            <person name="Marino S.M."/>
            <person name="Sun X."/>
            <person name="Turanov A.A."/>
            <person name="Yang P."/>
            <person name="Yim S.H."/>
            <person name="Zhao X."/>
            <person name="Kasaikina M.V."/>
            <person name="Stoletzki N."/>
            <person name="Peng C."/>
            <person name="Polak P."/>
            <person name="Xiong Z."/>
            <person name="Kiezun A."/>
            <person name="Zhu Y."/>
            <person name="Chen Y."/>
            <person name="Kryukov G.V."/>
            <person name="Zhang Q."/>
            <person name="Peshkin L."/>
            <person name="Yang L."/>
            <person name="Bronson R.T."/>
            <person name="Buffenstein R."/>
            <person name="Wang B."/>
            <person name="Han C."/>
            <person name="Li Q."/>
            <person name="Chen L."/>
            <person name="Zhao W."/>
            <person name="Sunyaev S.R."/>
            <person name="Park T.J."/>
            <person name="Zhang G."/>
            <person name="Wang J."/>
            <person name="Gladyshev V.N."/>
        </authorList>
    </citation>
    <scope>NUCLEOTIDE SEQUENCE [LARGE SCALE GENOMIC DNA]</scope>
</reference>
<protein>
    <submittedName>
        <fullName evidence="1">Low-density lipoprotein receptor class A domain-containing protein 2</fullName>
    </submittedName>
</protein>
<dbReference type="PANTHER" id="PTHR24652">
    <property type="entry name" value="LOW-DENSITY LIPOPROTEIN RECEPTOR CLASS A DOMAIN-CONTAINING PROTEIN 2"/>
    <property type="match status" value="1"/>
</dbReference>
<sequence length="144" mass="15796">MWQGNGLLLRSYSASRRFYFVALYIDCGLWLYEGPLGTSRALGAPLCGLITPAPVASFGRFLGLCLVTRGRQPRVDFVGEETSFRLGPCGAYFRCQNGPLGLGQLWRRWQQPGLLATSQLQRSVMAVAWALLNSQGESSLPALP</sequence>
<evidence type="ECO:0000313" key="1">
    <source>
        <dbReference type="EMBL" id="EHB08918.1"/>
    </source>
</evidence>
<keyword evidence="1" id="KW-0449">Lipoprotein</keyword>
<evidence type="ECO:0000313" key="2">
    <source>
        <dbReference type="Proteomes" id="UP000006813"/>
    </source>
</evidence>
<dbReference type="AlphaFoldDB" id="G5BI07"/>
<name>G5BI07_HETGA</name>
<dbReference type="InParanoid" id="G5BI07"/>
<dbReference type="InterPro" id="IPR042333">
    <property type="entry name" value="LRAD2/Mig-13-like"/>
</dbReference>
<dbReference type="EMBL" id="JH170405">
    <property type="protein sequence ID" value="EHB08918.1"/>
    <property type="molecule type" value="Genomic_DNA"/>
</dbReference>
<dbReference type="PANTHER" id="PTHR24652:SF67">
    <property type="entry name" value="LOW-DENSITY LIPOPROTEIN RECEPTOR CLASS A DOMAIN-CONTAINING PROTEIN 2"/>
    <property type="match status" value="1"/>
</dbReference>
<dbReference type="Proteomes" id="UP000006813">
    <property type="component" value="Unassembled WGS sequence"/>
</dbReference>
<keyword evidence="1" id="KW-0675">Receptor</keyword>
<organism evidence="1 2">
    <name type="scientific">Heterocephalus glaber</name>
    <name type="common">Naked mole rat</name>
    <dbReference type="NCBI Taxonomy" id="10181"/>
    <lineage>
        <taxon>Eukaryota</taxon>
        <taxon>Metazoa</taxon>
        <taxon>Chordata</taxon>
        <taxon>Craniata</taxon>
        <taxon>Vertebrata</taxon>
        <taxon>Euteleostomi</taxon>
        <taxon>Mammalia</taxon>
        <taxon>Eutheria</taxon>
        <taxon>Euarchontoglires</taxon>
        <taxon>Glires</taxon>
        <taxon>Rodentia</taxon>
        <taxon>Hystricomorpha</taxon>
        <taxon>Bathyergidae</taxon>
        <taxon>Heterocephalus</taxon>
    </lineage>
</organism>
<proteinExistence type="predicted"/>
<gene>
    <name evidence="1" type="ORF">GW7_07517</name>
</gene>